<sequence length="538" mass="60329">MKKSFLAFVFFSSCSFVYAQSSTTAEKLNQYAATISADNLKKDLTYIASDELEGRDTGSEGQRKAADFIAKRFADLGLQPLASDGKGGKGYFQFFNLYRKGWKDAYIKIGNKKKEFFKDYYPNGLTSIPQEESLKVIFAGYGIESDTYSDYKDIDVKGKAIVILDGEPKDASGKYYITKEGGKSDWEEKTGLQKKMNIALNKGAKMFFVVTDSDESQFKTLAAERKAVLSRFNRMSFNEAASPEQATSNPTFYISKEMAAEMLSTKPKKFNKLVSKISATGKSTAGSAKESTVSVKAERGEVPVETQNVLGFLEGTDKKEEVILITAHYDHVGIQNGQIHNGADDDGSGTCAVLELARAFAQAKKEGNGPRRSILFMTVTGEEKGLLGSQYYADKAPIIPLDKTVCDLNIDMIGRIDKEHAPKEDYVYLIGSDKLSSELHKISEEANNNSVKFQLDYTYNDPKDPNRFYYRSDHYNFAKHKIPVIFYFTGVHADYHRPGDDVEKILFPKYRQITQLVFHTAWEVANREERIKVDSNKP</sequence>
<reference evidence="3 4" key="1">
    <citation type="submission" date="2019-02" db="EMBL/GenBank/DDBJ databases">
        <title>Bacterial novel species Emticicia sp. 17J42-9 isolated from soil.</title>
        <authorList>
            <person name="Jung H.-Y."/>
        </authorList>
    </citation>
    <scope>NUCLEOTIDE SEQUENCE [LARGE SCALE GENOMIC DNA]</scope>
    <source>
        <strain evidence="3 4">17J42-9</strain>
    </source>
</reference>
<dbReference type="AlphaFoldDB" id="A0A4Q5M3V4"/>
<protein>
    <submittedName>
        <fullName evidence="3">M28 family peptidase</fullName>
    </submittedName>
</protein>
<dbReference type="Pfam" id="PF04389">
    <property type="entry name" value="Peptidase_M28"/>
    <property type="match status" value="1"/>
</dbReference>
<dbReference type="InterPro" id="IPR045175">
    <property type="entry name" value="M28_fam"/>
</dbReference>
<feature type="domain" description="Peptidase M28" evidence="2">
    <location>
        <begin position="308"/>
        <end position="519"/>
    </location>
</feature>
<dbReference type="PANTHER" id="PTHR12147:SF26">
    <property type="entry name" value="PEPTIDASE M28 DOMAIN-CONTAINING PROTEIN"/>
    <property type="match status" value="1"/>
</dbReference>
<dbReference type="GO" id="GO:0006508">
    <property type="term" value="P:proteolysis"/>
    <property type="evidence" value="ECO:0007669"/>
    <property type="project" value="InterPro"/>
</dbReference>
<organism evidence="3 4">
    <name type="scientific">Emticicia agri</name>
    <dbReference type="NCBI Taxonomy" id="2492393"/>
    <lineage>
        <taxon>Bacteria</taxon>
        <taxon>Pseudomonadati</taxon>
        <taxon>Bacteroidota</taxon>
        <taxon>Cytophagia</taxon>
        <taxon>Cytophagales</taxon>
        <taxon>Leadbetterellaceae</taxon>
        <taxon>Emticicia</taxon>
    </lineage>
</organism>
<evidence type="ECO:0000256" key="1">
    <source>
        <dbReference type="SAM" id="SignalP"/>
    </source>
</evidence>
<dbReference type="SUPFAM" id="SSF53187">
    <property type="entry name" value="Zn-dependent exopeptidases"/>
    <property type="match status" value="1"/>
</dbReference>
<feature type="signal peptide" evidence="1">
    <location>
        <begin position="1"/>
        <end position="19"/>
    </location>
</feature>
<dbReference type="Gene3D" id="3.50.30.30">
    <property type="match status" value="1"/>
</dbReference>
<keyword evidence="4" id="KW-1185">Reference proteome</keyword>
<evidence type="ECO:0000313" key="3">
    <source>
        <dbReference type="EMBL" id="RYU97001.1"/>
    </source>
</evidence>
<dbReference type="PANTHER" id="PTHR12147">
    <property type="entry name" value="METALLOPEPTIDASE M28 FAMILY MEMBER"/>
    <property type="match status" value="1"/>
</dbReference>
<evidence type="ECO:0000259" key="2">
    <source>
        <dbReference type="Pfam" id="PF04389"/>
    </source>
</evidence>
<dbReference type="RefSeq" id="WP_130019577.1">
    <property type="nucleotide sequence ID" value="NZ_SEWF01000004.1"/>
</dbReference>
<proteinExistence type="predicted"/>
<dbReference type="EMBL" id="SEWF01000004">
    <property type="protein sequence ID" value="RYU97001.1"/>
    <property type="molecule type" value="Genomic_DNA"/>
</dbReference>
<dbReference type="Proteomes" id="UP000293162">
    <property type="component" value="Unassembled WGS sequence"/>
</dbReference>
<gene>
    <name evidence="3" type="ORF">EWM59_03575</name>
</gene>
<feature type="chain" id="PRO_5020379374" evidence="1">
    <location>
        <begin position="20"/>
        <end position="538"/>
    </location>
</feature>
<dbReference type="GO" id="GO:0008235">
    <property type="term" value="F:metalloexopeptidase activity"/>
    <property type="evidence" value="ECO:0007669"/>
    <property type="project" value="InterPro"/>
</dbReference>
<dbReference type="Gene3D" id="3.40.630.10">
    <property type="entry name" value="Zn peptidases"/>
    <property type="match status" value="2"/>
</dbReference>
<keyword evidence="1" id="KW-0732">Signal</keyword>
<name>A0A4Q5M3V4_9BACT</name>
<dbReference type="InterPro" id="IPR007484">
    <property type="entry name" value="Peptidase_M28"/>
</dbReference>
<dbReference type="OrthoDB" id="1521787at2"/>
<accession>A0A4Q5M3V4</accession>
<comment type="caution">
    <text evidence="3">The sequence shown here is derived from an EMBL/GenBank/DDBJ whole genome shotgun (WGS) entry which is preliminary data.</text>
</comment>
<evidence type="ECO:0000313" key="4">
    <source>
        <dbReference type="Proteomes" id="UP000293162"/>
    </source>
</evidence>